<dbReference type="GO" id="GO:0016787">
    <property type="term" value="F:hydrolase activity"/>
    <property type="evidence" value="ECO:0007669"/>
    <property type="project" value="UniProtKB-KW"/>
</dbReference>
<dbReference type="RefSeq" id="WP_344886705.1">
    <property type="nucleotide sequence ID" value="NZ_BAAAWD010000001.1"/>
</dbReference>
<dbReference type="InterPro" id="IPR001466">
    <property type="entry name" value="Beta-lactam-related"/>
</dbReference>
<dbReference type="InterPro" id="IPR012338">
    <property type="entry name" value="Beta-lactam/transpept-like"/>
</dbReference>
<protein>
    <submittedName>
        <fullName evidence="2">Serine hydrolase domain-containing protein</fullName>
    </submittedName>
</protein>
<dbReference type="Pfam" id="PF00144">
    <property type="entry name" value="Beta-lactamase"/>
    <property type="match status" value="1"/>
</dbReference>
<reference evidence="2 3" key="1">
    <citation type="journal article" date="2019" name="Int. J. Syst. Evol. Microbiol.">
        <title>The Global Catalogue of Microorganisms (GCM) 10K type strain sequencing project: providing services to taxonomists for standard genome sequencing and annotation.</title>
        <authorList>
            <consortium name="The Broad Institute Genomics Platform"/>
            <consortium name="The Broad Institute Genome Sequencing Center for Infectious Disease"/>
            <person name="Wu L."/>
            <person name="Ma J."/>
        </authorList>
    </citation>
    <scope>NUCLEOTIDE SEQUENCE [LARGE SCALE GENOMIC DNA]</scope>
    <source>
        <strain evidence="2 3">JCM 3106</strain>
    </source>
</reference>
<evidence type="ECO:0000259" key="1">
    <source>
        <dbReference type="Pfam" id="PF00144"/>
    </source>
</evidence>
<dbReference type="InterPro" id="IPR052907">
    <property type="entry name" value="Beta-lactamase/esterase"/>
</dbReference>
<dbReference type="Proteomes" id="UP001499930">
    <property type="component" value="Unassembled WGS sequence"/>
</dbReference>
<dbReference type="PANTHER" id="PTHR43319:SF3">
    <property type="entry name" value="BETA-LACTAMASE-RELATED DOMAIN-CONTAINING PROTEIN"/>
    <property type="match status" value="1"/>
</dbReference>
<keyword evidence="3" id="KW-1185">Reference proteome</keyword>
<dbReference type="EMBL" id="BAAAWD010000001">
    <property type="protein sequence ID" value="GAA2984984.1"/>
    <property type="molecule type" value="Genomic_DNA"/>
</dbReference>
<organism evidence="2 3">
    <name type="scientific">Streptosporangium longisporum</name>
    <dbReference type="NCBI Taxonomy" id="46187"/>
    <lineage>
        <taxon>Bacteria</taxon>
        <taxon>Bacillati</taxon>
        <taxon>Actinomycetota</taxon>
        <taxon>Actinomycetes</taxon>
        <taxon>Streptosporangiales</taxon>
        <taxon>Streptosporangiaceae</taxon>
        <taxon>Streptosporangium</taxon>
    </lineage>
</organism>
<dbReference type="PANTHER" id="PTHR43319">
    <property type="entry name" value="BETA-LACTAMASE-RELATED"/>
    <property type="match status" value="1"/>
</dbReference>
<dbReference type="Gene3D" id="3.40.710.10">
    <property type="entry name" value="DD-peptidase/beta-lactamase superfamily"/>
    <property type="match status" value="1"/>
</dbReference>
<feature type="domain" description="Beta-lactamase-related" evidence="1">
    <location>
        <begin position="13"/>
        <end position="360"/>
    </location>
</feature>
<proteinExistence type="predicted"/>
<evidence type="ECO:0000313" key="3">
    <source>
        <dbReference type="Proteomes" id="UP001499930"/>
    </source>
</evidence>
<evidence type="ECO:0000313" key="2">
    <source>
        <dbReference type="EMBL" id="GAA2984984.1"/>
    </source>
</evidence>
<comment type="caution">
    <text evidence="2">The sequence shown here is derived from an EMBL/GenBank/DDBJ whole genome shotgun (WGS) entry which is preliminary data.</text>
</comment>
<dbReference type="SUPFAM" id="SSF56601">
    <property type="entry name" value="beta-lactamase/transpeptidase-like"/>
    <property type="match status" value="1"/>
</dbReference>
<sequence>MNSDVQKLVQEAADRLVETGAERGLQVAAYRHGEQVVDVVAGVADPATGRPVTPGTPFYSASTGKGVTATVVHVLVERGVLGYDTPIAELWPEFGAHGKERATVRHALTHSAGVPGVPVATTPDDLCDWEGMCASIAAAVPWWEPGTRTGYHAHSYGHILGEVVRRATGTPISHVLRQEVAGPLGVADELFFGVPASELGRLALLEDPPGGTHAEMPAEMLAVIPFFRVVDGYTAAPMAAMPDAAFGNRADVLTSDIPAGGTMSARAVARMYAALMTEVDGVRLVSAERLREITAVAVAGTDEIIGRPVRRGLGYALGATERLDAPTLFGMAGSGGSAAYADTATGTAVAVTKNLVRNGDFGTFDTLAGIVLEAARDR</sequence>
<keyword evidence="2" id="KW-0378">Hydrolase</keyword>
<gene>
    <name evidence="2" type="ORF">GCM10017559_00700</name>
</gene>
<accession>A0ABN3XPK1</accession>
<name>A0ABN3XPK1_9ACTN</name>